<feature type="chain" id="PRO_5043523240" description="Ig-like domain-containing protein" evidence="4">
    <location>
        <begin position="20"/>
        <end position="346"/>
    </location>
</feature>
<dbReference type="GO" id="GO:0005615">
    <property type="term" value="C:extracellular space"/>
    <property type="evidence" value="ECO:0007669"/>
    <property type="project" value="TreeGrafter"/>
</dbReference>
<dbReference type="InterPro" id="IPR007110">
    <property type="entry name" value="Ig-like_dom"/>
</dbReference>
<keyword evidence="4" id="KW-0732">Signal</keyword>
<protein>
    <recommendedName>
        <fullName evidence="5">Ig-like domain-containing protein</fullName>
    </recommendedName>
</protein>
<dbReference type="InterPro" id="IPR036179">
    <property type="entry name" value="Ig-like_dom_sf"/>
</dbReference>
<keyword evidence="3" id="KW-0812">Transmembrane</keyword>
<dbReference type="Gene3D" id="2.60.40.10">
    <property type="entry name" value="Immunoglobulins"/>
    <property type="match status" value="1"/>
</dbReference>
<dbReference type="Pfam" id="PF07654">
    <property type="entry name" value="C1-set"/>
    <property type="match status" value="1"/>
</dbReference>
<feature type="transmembrane region" description="Helical" evidence="3">
    <location>
        <begin position="290"/>
        <end position="317"/>
    </location>
</feature>
<evidence type="ECO:0000256" key="2">
    <source>
        <dbReference type="RuleBase" id="RU004439"/>
    </source>
</evidence>
<dbReference type="InterPro" id="IPR011162">
    <property type="entry name" value="MHC_I/II-like_Ag-recog"/>
</dbReference>
<dbReference type="InterPro" id="IPR011161">
    <property type="entry name" value="MHC_I-like_Ag-recog"/>
</dbReference>
<dbReference type="InterPro" id="IPR003597">
    <property type="entry name" value="Ig_C1-set"/>
</dbReference>
<keyword evidence="3" id="KW-0472">Membrane</keyword>
<dbReference type="PANTHER" id="PTHR16675">
    <property type="entry name" value="MHC CLASS I-RELATED"/>
    <property type="match status" value="1"/>
</dbReference>
<dbReference type="InterPro" id="IPR050208">
    <property type="entry name" value="MHC_class-I_related"/>
</dbReference>
<dbReference type="SMART" id="SM00407">
    <property type="entry name" value="IGc1"/>
    <property type="match status" value="1"/>
</dbReference>
<evidence type="ECO:0000256" key="3">
    <source>
        <dbReference type="SAM" id="Phobius"/>
    </source>
</evidence>
<dbReference type="Ensembl" id="ENSPNAT00000038794.2">
    <property type="protein sequence ID" value="ENSPNAP00000018037.2"/>
    <property type="gene ID" value="ENSPNAG00000031334.1"/>
</dbReference>
<dbReference type="STRING" id="42514.ENSPNAP00000018037"/>
<dbReference type="Pfam" id="PF00129">
    <property type="entry name" value="MHC_I"/>
    <property type="match status" value="1"/>
</dbReference>
<dbReference type="PANTHER" id="PTHR16675:SF237">
    <property type="entry name" value="MHC CLASS I ANTIGEN TRANSCRIPT VARIANT 1-RELATED"/>
    <property type="match status" value="1"/>
</dbReference>
<dbReference type="InterPro" id="IPR001039">
    <property type="entry name" value="MHC_I_a_a1/a2"/>
</dbReference>
<dbReference type="PROSITE" id="PS50835">
    <property type="entry name" value="IG_LIKE"/>
    <property type="match status" value="1"/>
</dbReference>
<comment type="similarity">
    <text evidence="2">Belongs to the MHC class I family.</text>
</comment>
<dbReference type="SUPFAM" id="SSF54452">
    <property type="entry name" value="MHC antigen-recognition domain"/>
    <property type="match status" value="1"/>
</dbReference>
<dbReference type="GeneTree" id="ENSGT01120000271828"/>
<keyword evidence="1" id="KW-0325">Glycoprotein</keyword>
<organism evidence="6 7">
    <name type="scientific">Pygocentrus nattereri</name>
    <name type="common">Red-bellied piranha</name>
    <dbReference type="NCBI Taxonomy" id="42514"/>
    <lineage>
        <taxon>Eukaryota</taxon>
        <taxon>Metazoa</taxon>
        <taxon>Chordata</taxon>
        <taxon>Craniata</taxon>
        <taxon>Vertebrata</taxon>
        <taxon>Euteleostomi</taxon>
        <taxon>Actinopterygii</taxon>
        <taxon>Neopterygii</taxon>
        <taxon>Teleostei</taxon>
        <taxon>Ostariophysi</taxon>
        <taxon>Characiformes</taxon>
        <taxon>Characoidei</taxon>
        <taxon>Pygocentrus</taxon>
    </lineage>
</organism>
<dbReference type="AlphaFoldDB" id="A0A3B4D145"/>
<dbReference type="PRINTS" id="PR01638">
    <property type="entry name" value="MHCCLASSI"/>
</dbReference>
<evidence type="ECO:0000313" key="6">
    <source>
        <dbReference type="Ensembl" id="ENSPNAP00000018037.2"/>
    </source>
</evidence>
<dbReference type="Gene3D" id="3.30.500.10">
    <property type="entry name" value="MHC class I-like antigen recognition-like"/>
    <property type="match status" value="1"/>
</dbReference>
<evidence type="ECO:0000256" key="1">
    <source>
        <dbReference type="ARBA" id="ARBA00023180"/>
    </source>
</evidence>
<feature type="signal peptide" evidence="4">
    <location>
        <begin position="1"/>
        <end position="19"/>
    </location>
</feature>
<evidence type="ECO:0000256" key="4">
    <source>
        <dbReference type="SAM" id="SignalP"/>
    </source>
</evidence>
<accession>A0A3B4D145</accession>
<reference evidence="6 7" key="1">
    <citation type="submission" date="2020-10" db="EMBL/GenBank/DDBJ databases">
        <title>Pygocentrus nattereri (red-bellied piranha) genome, fPygNat1, primary haplotype.</title>
        <authorList>
            <person name="Myers G."/>
            <person name="Meyer A."/>
            <person name="Karagic N."/>
            <person name="Pippel M."/>
            <person name="Winkler S."/>
            <person name="Tracey A."/>
            <person name="Wood J."/>
            <person name="Formenti G."/>
            <person name="Howe K."/>
            <person name="Fedrigo O."/>
            <person name="Jarvis E.D."/>
        </authorList>
    </citation>
    <scope>NUCLEOTIDE SEQUENCE [LARGE SCALE GENOMIC DNA]</scope>
</reference>
<keyword evidence="3" id="KW-1133">Transmembrane helix</keyword>
<dbReference type="Proteomes" id="UP001501920">
    <property type="component" value="Chromosome 23"/>
</dbReference>
<reference evidence="6" key="2">
    <citation type="submission" date="2025-08" db="UniProtKB">
        <authorList>
            <consortium name="Ensembl"/>
        </authorList>
    </citation>
    <scope>IDENTIFICATION</scope>
</reference>
<dbReference type="GO" id="GO:0009897">
    <property type="term" value="C:external side of plasma membrane"/>
    <property type="evidence" value="ECO:0007669"/>
    <property type="project" value="TreeGrafter"/>
</dbReference>
<dbReference type="SUPFAM" id="SSF48726">
    <property type="entry name" value="Immunoglobulin"/>
    <property type="match status" value="1"/>
</dbReference>
<evidence type="ECO:0000259" key="5">
    <source>
        <dbReference type="PROSITE" id="PS50835"/>
    </source>
</evidence>
<dbReference type="InterPro" id="IPR037055">
    <property type="entry name" value="MHC_I-like_Ag-recog_sf"/>
</dbReference>
<dbReference type="InterPro" id="IPR013783">
    <property type="entry name" value="Ig-like_fold"/>
</dbReference>
<sequence>MELHVTLCLLYCCAACTLAAKHFYTTLYTVTRASCQPEFTAVSFVNEWQITRYDSQNKTLTAMHSWVRAALSDQHWEKYKETHLSEYSRLREELNAKMRSLGHVNDIHTFQRRSGCEWDDVTGLSKGFDEYGYDGEDFISLDLNQMRYVPHTTQANITAERWNRDGALIQSQSSYHTRECVNWLKRFGKTNLEQTGSISFFQRTSFSPVVCHVAGFCPSAMKISWRKDGKDMKENVRIGAALPDGEGTYLRNVSLNITELDSNTFTCVVGNTSRDLDKRQLKSESDSHPAWIPVVVVVVVVVVVCIGLIVCGVSWYCKKQQRSVQYSTVQQRPAAMQLSALQTDDH</sequence>
<dbReference type="OMA" id="FQRRSGC"/>
<dbReference type="GO" id="GO:0006955">
    <property type="term" value="P:immune response"/>
    <property type="evidence" value="ECO:0007669"/>
    <property type="project" value="TreeGrafter"/>
</dbReference>
<keyword evidence="7" id="KW-1185">Reference proteome</keyword>
<name>A0A3B4D145_PYGNA</name>
<evidence type="ECO:0000313" key="7">
    <source>
        <dbReference type="Proteomes" id="UP001501920"/>
    </source>
</evidence>
<reference evidence="6" key="3">
    <citation type="submission" date="2025-09" db="UniProtKB">
        <authorList>
            <consortium name="Ensembl"/>
        </authorList>
    </citation>
    <scope>IDENTIFICATION</scope>
</reference>
<proteinExistence type="inferred from homology"/>
<feature type="domain" description="Ig-like" evidence="5">
    <location>
        <begin position="209"/>
        <end position="277"/>
    </location>
</feature>